<dbReference type="AlphaFoldDB" id="A0A399TCW7"/>
<name>A0A399TCW7_9MICO</name>
<dbReference type="EMBL" id="QWGT01000070">
    <property type="protein sequence ID" value="RIJ51971.1"/>
    <property type="molecule type" value="Genomic_DNA"/>
</dbReference>
<organism evidence="3 4">
    <name type="scientific">Clavibacter lycopersici</name>
    <dbReference type="NCBI Taxonomy" id="2301718"/>
    <lineage>
        <taxon>Bacteria</taxon>
        <taxon>Bacillati</taxon>
        <taxon>Actinomycetota</taxon>
        <taxon>Actinomycetes</taxon>
        <taxon>Micrococcales</taxon>
        <taxon>Microbacteriaceae</taxon>
        <taxon>Clavibacter</taxon>
    </lineage>
</organism>
<sequence>MSPPHGLPRALLAGMAAASLMLALGGCTAGTTASPVSTAVPSSPDLARPAPTDPPAPKILGGSGSTPTAAGPVEIASGVLTRPSAGGREAGHITVTDVGRAHDLEVRLTGFDDVPESIGTHLLTGPFTPIVGCLPDAFTKVASFGSFQPGQGEGRITSFPRSWGISLLQDGDAHVMLTVPSAMFPDEGTCLYPVLAEGDVTWNAR</sequence>
<keyword evidence="2" id="KW-0732">Signal</keyword>
<dbReference type="Proteomes" id="UP000266484">
    <property type="component" value="Unassembled WGS sequence"/>
</dbReference>
<reference evidence="3 4" key="1">
    <citation type="submission" date="2018-08" db="EMBL/GenBank/DDBJ databases">
        <title>Genome Sequence of Clavibacter michiganensis Subspecies type strains, and the Atypical Peach-Colored Strains Isolated from Tomato.</title>
        <authorList>
            <person name="Osdaghi E."/>
            <person name="Portier P."/>
            <person name="Briand M."/>
            <person name="Jacques M.-A."/>
        </authorList>
    </citation>
    <scope>NUCLEOTIDE SEQUENCE [LARGE SCALE GENOMIC DNA]</scope>
    <source>
        <strain evidence="3 4">CFBP 8615</strain>
    </source>
</reference>
<feature type="signal peptide" evidence="2">
    <location>
        <begin position="1"/>
        <end position="29"/>
    </location>
</feature>
<accession>A0A399TCW7</accession>
<feature type="region of interest" description="Disordered" evidence="1">
    <location>
        <begin position="32"/>
        <end position="71"/>
    </location>
</feature>
<evidence type="ECO:0000313" key="3">
    <source>
        <dbReference type="EMBL" id="RIJ51971.1"/>
    </source>
</evidence>
<protein>
    <recommendedName>
        <fullName evidence="5">Secreted protein</fullName>
    </recommendedName>
</protein>
<gene>
    <name evidence="3" type="ORF">DZG00_06790</name>
</gene>
<keyword evidence="4" id="KW-1185">Reference proteome</keyword>
<evidence type="ECO:0000313" key="4">
    <source>
        <dbReference type="Proteomes" id="UP000266484"/>
    </source>
</evidence>
<evidence type="ECO:0008006" key="5">
    <source>
        <dbReference type="Google" id="ProtNLM"/>
    </source>
</evidence>
<comment type="caution">
    <text evidence="3">The sequence shown here is derived from an EMBL/GenBank/DDBJ whole genome shotgun (WGS) entry which is preliminary data.</text>
</comment>
<evidence type="ECO:0000256" key="2">
    <source>
        <dbReference type="SAM" id="SignalP"/>
    </source>
</evidence>
<feature type="compositionally biased region" description="Low complexity" evidence="1">
    <location>
        <begin position="32"/>
        <end position="44"/>
    </location>
</feature>
<evidence type="ECO:0000256" key="1">
    <source>
        <dbReference type="SAM" id="MobiDB-lite"/>
    </source>
</evidence>
<proteinExistence type="predicted"/>
<feature type="chain" id="PRO_5017391626" description="Secreted protein" evidence="2">
    <location>
        <begin position="30"/>
        <end position="205"/>
    </location>
</feature>